<evidence type="ECO:0000256" key="1">
    <source>
        <dbReference type="SAM" id="MobiDB-lite"/>
    </source>
</evidence>
<evidence type="ECO:0000313" key="4">
    <source>
        <dbReference type="Proteomes" id="UP000240830"/>
    </source>
</evidence>
<keyword evidence="2" id="KW-0732">Signal</keyword>
<feature type="compositionally biased region" description="Polar residues" evidence="1">
    <location>
        <begin position="668"/>
        <end position="682"/>
    </location>
</feature>
<keyword evidence="4" id="KW-1185">Reference proteome</keyword>
<dbReference type="EMBL" id="MTSL01000003">
    <property type="protein sequence ID" value="PJF20152.1"/>
    <property type="molecule type" value="Genomic_DNA"/>
</dbReference>
<name>A0A2H9TQY5_9FUNG</name>
<accession>A0A2H9TQY5</accession>
<dbReference type="AlphaFoldDB" id="A0A2H9TQY5"/>
<evidence type="ECO:0000313" key="3">
    <source>
        <dbReference type="EMBL" id="PJF20152.1"/>
    </source>
</evidence>
<reference evidence="3 4" key="1">
    <citation type="submission" date="2016-10" db="EMBL/GenBank/DDBJ databases">
        <title>The genome of Paramicrosporidium saccamoebae is the missing link in understanding Cryptomycota and Microsporidia evolution.</title>
        <authorList>
            <person name="Quandt C.A."/>
            <person name="Beaudet D."/>
            <person name="Corsaro D."/>
            <person name="Michel R."/>
            <person name="Corradi N."/>
            <person name="James T."/>
        </authorList>
    </citation>
    <scope>NUCLEOTIDE SEQUENCE [LARGE SCALE GENOMIC DNA]</scope>
    <source>
        <strain evidence="3 4">KSL3</strain>
    </source>
</reference>
<sequence length="705" mass="78947">MMLQVFSLLFVAYCYALVVEFDPEVEARYSIHNTVKAVLSSFEINSENMPIVHKVLSDPVDVFHKIYANIEEPQRRIDELDKFMANKQYHTTVFSGKKLVKNPKMLKRLFVQSSIGYYGGILENLPPAFEEWPANDLIKSIFSNIIAHSFNMISSFNWLELYLENCQDEEATWLFQQMYSVMTPTILAVFVGDTRKHASQRVAEYLLEDSITSSERLIRVLMTLTSGIRSDIGKDQRAIIQDAWVTLHKSVIELPTGAIIDSEGVADLCSKVLNPSKDDRESNVAKEERYRALLEMVLVIAEGTGSGPAWSVVTSLTRHCTGLAIKSAVCGQIATTILSKLDPEKIGAPSLKDVCLMASINKGYASIDESLLHPFPQSWRPSFFRTDKENLELFMRSANFEIFTRKRVANSTSFPQVFDIFEKTYDLPWNAFITTQADSSVWIGTAAIDYAERFIQAQKDDTVDSLEYDFEMSIQIIVLSWLYSLATSSRLASNGLLKPNQIQNHWEDFFDDITDSYNLDETTISCIDNLLTYSSIREHFTVHDLIKTISNVTDNDFLLASSEESEDYSSSSNNANSSEESSSLYENRPRGHDDSETYSNAQDVDSNDDEESSNSQDVGGGDSEESSNAQDADGGDSEESSNAQNVGDGNSKDDRNTQSSDGEDRSIQRSSDSEYSNAQAPNSDDDSLSEAAHIMVDLGMRHPST</sequence>
<organism evidence="3 4">
    <name type="scientific">Paramicrosporidium saccamoebae</name>
    <dbReference type="NCBI Taxonomy" id="1246581"/>
    <lineage>
        <taxon>Eukaryota</taxon>
        <taxon>Fungi</taxon>
        <taxon>Fungi incertae sedis</taxon>
        <taxon>Cryptomycota</taxon>
        <taxon>Cryptomycota incertae sedis</taxon>
        <taxon>Paramicrosporidium</taxon>
    </lineage>
</organism>
<feature type="signal peptide" evidence="2">
    <location>
        <begin position="1"/>
        <end position="16"/>
    </location>
</feature>
<gene>
    <name evidence="3" type="ORF">PSACC_00015</name>
</gene>
<feature type="compositionally biased region" description="Basic and acidic residues" evidence="1">
    <location>
        <begin position="650"/>
        <end position="667"/>
    </location>
</feature>
<proteinExistence type="predicted"/>
<evidence type="ECO:0000256" key="2">
    <source>
        <dbReference type="SAM" id="SignalP"/>
    </source>
</evidence>
<dbReference type="Proteomes" id="UP000240830">
    <property type="component" value="Unassembled WGS sequence"/>
</dbReference>
<comment type="caution">
    <text evidence="3">The sequence shown here is derived from an EMBL/GenBank/DDBJ whole genome shotgun (WGS) entry which is preliminary data.</text>
</comment>
<feature type="region of interest" description="Disordered" evidence="1">
    <location>
        <begin position="563"/>
        <end position="689"/>
    </location>
</feature>
<feature type="chain" id="PRO_5014130502" evidence="2">
    <location>
        <begin position="17"/>
        <end position="705"/>
    </location>
</feature>
<feature type="compositionally biased region" description="Low complexity" evidence="1">
    <location>
        <begin position="568"/>
        <end position="586"/>
    </location>
</feature>
<protein>
    <submittedName>
        <fullName evidence="3">Uncharacterized protein</fullName>
    </submittedName>
</protein>